<dbReference type="EMBL" id="JAYDCJ010000003">
    <property type="protein sequence ID" value="MEA1082214.1"/>
    <property type="molecule type" value="Genomic_DNA"/>
</dbReference>
<keyword evidence="14" id="KW-1185">Reference proteome</keyword>
<evidence type="ECO:0000313" key="14">
    <source>
        <dbReference type="Proteomes" id="UP001305746"/>
    </source>
</evidence>
<dbReference type="NCBIfam" id="TIGR03197">
    <property type="entry name" value="MnmC_Cterm"/>
    <property type="match status" value="1"/>
</dbReference>
<comment type="catalytic activity">
    <reaction evidence="10">
        <text>5-aminomethyl-2-thiouridine(34) in tRNA + S-adenosyl-L-methionine = 5-methylaminomethyl-2-thiouridine(34) in tRNA + S-adenosyl-L-homocysteine + H(+)</text>
        <dbReference type="Rhea" id="RHEA:19569"/>
        <dbReference type="Rhea" id="RHEA-COMP:10195"/>
        <dbReference type="Rhea" id="RHEA-COMP:10197"/>
        <dbReference type="ChEBI" id="CHEBI:15378"/>
        <dbReference type="ChEBI" id="CHEBI:57856"/>
        <dbReference type="ChEBI" id="CHEBI:59789"/>
        <dbReference type="ChEBI" id="CHEBI:74454"/>
        <dbReference type="ChEBI" id="CHEBI:74455"/>
        <dbReference type="EC" id="2.1.1.61"/>
    </reaction>
</comment>
<protein>
    <recommendedName>
        <fullName evidence="10">tRNA 5-methylaminomethyl-2-thiouridine biosynthesis bifunctional protein MnmC</fullName>
        <shortName evidence="10">tRNA mnm(5)s(2)U biosynthesis bifunctional protein</shortName>
    </recommendedName>
    <domain>
        <recommendedName>
            <fullName evidence="10">tRNA (mnm(5)s(2)U34)-methyltransferase</fullName>
            <ecNumber evidence="10">2.1.1.61</ecNumber>
        </recommendedName>
    </domain>
    <domain>
        <recommendedName>
            <fullName evidence="10">FAD-dependent cmnm(5)s(2)U34 oxidoreductase</fullName>
            <ecNumber evidence="10">1.5.-.-</ecNumber>
        </recommendedName>
    </domain>
</protein>
<evidence type="ECO:0000259" key="11">
    <source>
        <dbReference type="Pfam" id="PF01266"/>
    </source>
</evidence>
<evidence type="ECO:0000256" key="7">
    <source>
        <dbReference type="ARBA" id="ARBA00022827"/>
    </source>
</evidence>
<comment type="function">
    <text evidence="10">Catalyzes the last two steps in the biosynthesis of 5-methylaminomethyl-2-thiouridine (mnm(5)s(2)U) at the wobble position (U34) in tRNA. Catalyzes the FAD-dependent demodification of cmnm(5)s(2)U34 to nm(5)s(2)U34, followed by the transfer of a methyl group from S-adenosyl-L-methionine to nm(5)s(2)U34, to form mnm(5)s(2)U34.</text>
</comment>
<dbReference type="Gene3D" id="3.50.50.60">
    <property type="entry name" value="FAD/NAD(P)-binding domain"/>
    <property type="match status" value="1"/>
</dbReference>
<evidence type="ECO:0000256" key="3">
    <source>
        <dbReference type="ARBA" id="ARBA00022630"/>
    </source>
</evidence>
<dbReference type="NCBIfam" id="NF002481">
    <property type="entry name" value="PRK01747.1-2"/>
    <property type="match status" value="1"/>
</dbReference>
<dbReference type="Pfam" id="PF05430">
    <property type="entry name" value="Methyltransf_30"/>
    <property type="match status" value="1"/>
</dbReference>
<keyword evidence="4 10" id="KW-0808">Transferase</keyword>
<keyword evidence="7 10" id="KW-0274">FAD</keyword>
<evidence type="ECO:0000256" key="10">
    <source>
        <dbReference type="HAMAP-Rule" id="MF_01102"/>
    </source>
</evidence>
<evidence type="ECO:0000256" key="2">
    <source>
        <dbReference type="ARBA" id="ARBA00022603"/>
    </source>
</evidence>
<gene>
    <name evidence="10 13" type="primary">mnmC</name>
    <name evidence="13" type="ORF">U5822_16190</name>
</gene>
<accession>A0ABU5P2E4</accession>
<dbReference type="InterPro" id="IPR006076">
    <property type="entry name" value="FAD-dep_OxRdtase"/>
</dbReference>
<feature type="region of interest" description="FAD-dependent cmnm(5)s(2)U34 oxidoreductase" evidence="10">
    <location>
        <begin position="267"/>
        <end position="643"/>
    </location>
</feature>
<comment type="caution">
    <text evidence="13">The sequence shown here is derived from an EMBL/GenBank/DDBJ whole genome shotgun (WGS) entry which is preliminary data.</text>
</comment>
<dbReference type="Gene3D" id="3.40.50.150">
    <property type="entry name" value="Vaccinia Virus protein VP39"/>
    <property type="match status" value="1"/>
</dbReference>
<evidence type="ECO:0000256" key="6">
    <source>
        <dbReference type="ARBA" id="ARBA00022694"/>
    </source>
</evidence>
<feature type="domain" description="MnmC-like methyltransferase" evidence="12">
    <location>
        <begin position="118"/>
        <end position="240"/>
    </location>
</feature>
<evidence type="ECO:0000256" key="5">
    <source>
        <dbReference type="ARBA" id="ARBA00022691"/>
    </source>
</evidence>
<keyword evidence="8 10" id="KW-0560">Oxidoreductase</keyword>
<comment type="similarity">
    <text evidence="10">In the C-terminal section; belongs to the DAO family.</text>
</comment>
<dbReference type="RefSeq" id="WP_322856645.1">
    <property type="nucleotide sequence ID" value="NZ_JAYDCJ010000003.1"/>
</dbReference>
<dbReference type="InterPro" id="IPR023032">
    <property type="entry name" value="tRNA_MAMT_biosynth_bifunc_MnmC"/>
</dbReference>
<proteinExistence type="inferred from homology"/>
<organism evidence="13 14">
    <name type="scientific">Marinobacter qingdaonensis</name>
    <dbReference type="NCBI Taxonomy" id="3108486"/>
    <lineage>
        <taxon>Bacteria</taxon>
        <taxon>Pseudomonadati</taxon>
        <taxon>Pseudomonadota</taxon>
        <taxon>Gammaproteobacteria</taxon>
        <taxon>Pseudomonadales</taxon>
        <taxon>Marinobacteraceae</taxon>
        <taxon>Marinobacter</taxon>
    </lineage>
</organism>
<dbReference type="PANTHER" id="PTHR13847:SF283">
    <property type="entry name" value="TRNA 5-METHYLAMINOMETHYL-2-THIOURIDINE BIOSYNTHESIS BIFUNCTIONAL PROTEIN MNMC"/>
    <property type="match status" value="1"/>
</dbReference>
<comment type="cofactor">
    <cofactor evidence="10">
        <name>FAD</name>
        <dbReference type="ChEBI" id="CHEBI:57692"/>
    </cofactor>
</comment>
<comment type="subcellular location">
    <subcellularLocation>
        <location evidence="10">Cytoplasm</location>
    </subcellularLocation>
</comment>
<evidence type="ECO:0000256" key="9">
    <source>
        <dbReference type="ARBA" id="ARBA00023268"/>
    </source>
</evidence>
<keyword evidence="1 10" id="KW-0963">Cytoplasm</keyword>
<dbReference type="EC" id="1.5.-.-" evidence="10"/>
<keyword evidence="5 10" id="KW-0949">S-adenosyl-L-methionine</keyword>
<dbReference type="InterPro" id="IPR047785">
    <property type="entry name" value="tRNA_MNMC2"/>
</dbReference>
<keyword evidence="2 10" id="KW-0489">Methyltransferase</keyword>
<feature type="region of interest" description="tRNA (mnm(5)s(2)U34)-methyltransferase" evidence="10">
    <location>
        <begin position="1"/>
        <end position="241"/>
    </location>
</feature>
<evidence type="ECO:0000256" key="8">
    <source>
        <dbReference type="ARBA" id="ARBA00023002"/>
    </source>
</evidence>
<dbReference type="InterPro" id="IPR008471">
    <property type="entry name" value="MnmC-like_methylTransf"/>
</dbReference>
<evidence type="ECO:0000259" key="12">
    <source>
        <dbReference type="Pfam" id="PF05430"/>
    </source>
</evidence>
<dbReference type="NCBIfam" id="NF033855">
    <property type="entry name" value="tRNA_MNMC2"/>
    <property type="match status" value="1"/>
</dbReference>
<dbReference type="PANTHER" id="PTHR13847">
    <property type="entry name" value="SARCOSINE DEHYDROGENASE-RELATED"/>
    <property type="match status" value="1"/>
</dbReference>
<dbReference type="InterPro" id="IPR029063">
    <property type="entry name" value="SAM-dependent_MTases_sf"/>
</dbReference>
<keyword evidence="6 10" id="KW-0819">tRNA processing</keyword>
<evidence type="ECO:0000256" key="4">
    <source>
        <dbReference type="ARBA" id="ARBA00022679"/>
    </source>
</evidence>
<dbReference type="InterPro" id="IPR017610">
    <property type="entry name" value="tRNA_S-uridine_synth_MnmC_C"/>
</dbReference>
<dbReference type="Pfam" id="PF01266">
    <property type="entry name" value="DAO"/>
    <property type="match status" value="1"/>
</dbReference>
<dbReference type="Proteomes" id="UP001305746">
    <property type="component" value="Unassembled WGS sequence"/>
</dbReference>
<evidence type="ECO:0000256" key="1">
    <source>
        <dbReference type="ARBA" id="ARBA00022490"/>
    </source>
</evidence>
<dbReference type="HAMAP" id="MF_01102">
    <property type="entry name" value="MnmC"/>
    <property type="match status" value="1"/>
</dbReference>
<name>A0ABU5P2E4_9GAMM</name>
<dbReference type="EC" id="2.1.1.61" evidence="10"/>
<evidence type="ECO:0000313" key="13">
    <source>
        <dbReference type="EMBL" id="MEA1082214.1"/>
    </source>
</evidence>
<dbReference type="Gene3D" id="3.30.9.10">
    <property type="entry name" value="D-Amino Acid Oxidase, subunit A, domain 2"/>
    <property type="match status" value="1"/>
</dbReference>
<sequence length="643" mass="69904">MTATVLPPSIEAAELSWQDGVPESARFGDIYFSRDNGLAESRYVFLDHNRLPERFRQVAPGGHFVIAESGFGTGLNFLAAWQAWREHQPDHPATLHFVSVERFPLRRDDLSQALSHWPELAPYAEALLSRYPPLTRGVHRLVFDGGRVRLTLYFGDIVEAWQALAFTADAWFLDGFAPASNPGMWLDETMAQIKAHSGPGTTLATFTSVGRVRRALANAGFDMRKTRGFGRKREMLTGTLDTPAIPGNAPASTDAGADTPKPSTLIVGAGIAGCLLAHNLAQRGFPVTLVDSAAHPGAGASGNRQGATYVKLGVEFNDQTELALTALTFSHRFYQPYRDQGWYPTGLLQLAWNAKEQERQHKFLERNDYPEEVLFLVDPEQARALTGLQVRTGGLWFPGSGWLEPARLCATLCQHPLIDSAFGVQVDRLTNQGPWRAVASDGRSFTADRVVICGGHRSPALLPDGDGYRFKAIRGQVTHLEEAKVQAPDAVICGARYLNPAHGGQALTGATFDLRDDNPTPTRASHEQNLTELDAMVPGVVTPNAETLDRCDGRVAFRCTTHDYLPVTDGVDDADGAPVSGLYLMTGLGSKGLSYAPVLAEFLADRLTGQPGCLPGRLVRRLASARLRAGRPATSKSEKTTET</sequence>
<keyword evidence="9 10" id="KW-0511">Multifunctional enzyme</keyword>
<dbReference type="SUPFAM" id="SSF54373">
    <property type="entry name" value="FAD-linked reductases, C-terminal domain"/>
    <property type="match status" value="1"/>
</dbReference>
<dbReference type="SUPFAM" id="SSF51905">
    <property type="entry name" value="FAD/NAD(P)-binding domain"/>
    <property type="match status" value="1"/>
</dbReference>
<comment type="similarity">
    <text evidence="10">In the N-terminal section; belongs to the methyltransferase superfamily. tRNA (mnm(5)s(2)U34)-methyltransferase family.</text>
</comment>
<feature type="domain" description="FAD dependent oxidoreductase" evidence="11">
    <location>
        <begin position="265"/>
        <end position="606"/>
    </location>
</feature>
<keyword evidence="3 10" id="KW-0285">Flavoprotein</keyword>
<dbReference type="InterPro" id="IPR036188">
    <property type="entry name" value="FAD/NAD-bd_sf"/>
</dbReference>
<reference evidence="13 14" key="1">
    <citation type="submission" date="2023-12" db="EMBL/GenBank/DDBJ databases">
        <title>Marinobacter qingdaonensis sp. nov., isolated from the intertidal sediment of Qingdao, PR China.</title>
        <authorList>
            <person name="Li Y."/>
        </authorList>
    </citation>
    <scope>NUCLEOTIDE SEQUENCE [LARGE SCALE GENOMIC DNA]</scope>
    <source>
        <strain evidence="13 14">ASW11-75</strain>
    </source>
</reference>